<keyword evidence="2 8" id="KW-0812">Transmembrane</keyword>
<dbReference type="InterPro" id="IPR011706">
    <property type="entry name" value="Cu-oxidase_C"/>
</dbReference>
<evidence type="ECO:0000256" key="2">
    <source>
        <dbReference type="ARBA" id="ARBA00022692"/>
    </source>
</evidence>
<proteinExistence type="predicted"/>
<dbReference type="PROSITE" id="PS00080">
    <property type="entry name" value="MULTICOPPER_OXIDASE2"/>
    <property type="match status" value="1"/>
</dbReference>
<evidence type="ECO:0000313" key="12">
    <source>
        <dbReference type="Proteomes" id="UP001595755"/>
    </source>
</evidence>
<dbReference type="Pfam" id="PF07732">
    <property type="entry name" value="Cu-oxidase_3"/>
    <property type="match status" value="1"/>
</dbReference>
<evidence type="ECO:0000256" key="7">
    <source>
        <dbReference type="ARBA" id="ARBA00023136"/>
    </source>
</evidence>
<dbReference type="Gene3D" id="2.60.40.420">
    <property type="entry name" value="Cupredoxins - blue copper proteins"/>
    <property type="match status" value="2"/>
</dbReference>
<dbReference type="InterPro" id="IPR011707">
    <property type="entry name" value="Cu-oxidase-like_N"/>
</dbReference>
<dbReference type="InterPro" id="IPR008972">
    <property type="entry name" value="Cupredoxin"/>
</dbReference>
<dbReference type="InterPro" id="IPR000515">
    <property type="entry name" value="MetI-like"/>
</dbReference>
<keyword evidence="12" id="KW-1185">Reference proteome</keyword>
<dbReference type="Proteomes" id="UP001595755">
    <property type="component" value="Unassembled WGS sequence"/>
</dbReference>
<dbReference type="CDD" id="cd04202">
    <property type="entry name" value="CuRO_D2_2dMcoN_like"/>
    <property type="match status" value="1"/>
</dbReference>
<feature type="transmembrane region" description="Helical" evidence="8">
    <location>
        <begin position="194"/>
        <end position="214"/>
    </location>
</feature>
<dbReference type="CDD" id="cd13861">
    <property type="entry name" value="CuRO_1_CumA_like"/>
    <property type="match status" value="1"/>
</dbReference>
<feature type="transmembrane region" description="Helical" evidence="8">
    <location>
        <begin position="155"/>
        <end position="174"/>
    </location>
</feature>
<accession>A0ABV8S9N7</accession>
<evidence type="ECO:0000256" key="1">
    <source>
        <dbReference type="ARBA" id="ARBA00004141"/>
    </source>
</evidence>
<gene>
    <name evidence="11" type="ORF">ACFO1S_11325</name>
</gene>
<keyword evidence="4 8" id="KW-1133">Transmembrane helix</keyword>
<keyword evidence="3" id="KW-0479">Metal-binding</keyword>
<keyword evidence="6" id="KW-0186">Copper</keyword>
<name>A0ABV8S9N7_9BACL</name>
<evidence type="ECO:0000256" key="4">
    <source>
        <dbReference type="ARBA" id="ARBA00022989"/>
    </source>
</evidence>
<feature type="transmembrane region" description="Helical" evidence="8">
    <location>
        <begin position="43"/>
        <end position="68"/>
    </location>
</feature>
<dbReference type="EMBL" id="JBHSED010000017">
    <property type="protein sequence ID" value="MFC4304030.1"/>
    <property type="molecule type" value="Genomic_DNA"/>
</dbReference>
<evidence type="ECO:0000259" key="10">
    <source>
        <dbReference type="Pfam" id="PF07732"/>
    </source>
</evidence>
<dbReference type="SUPFAM" id="SSF49503">
    <property type="entry name" value="Cupredoxins"/>
    <property type="match status" value="3"/>
</dbReference>
<keyword evidence="7 8" id="KW-0472">Membrane</keyword>
<feature type="transmembrane region" description="Helical" evidence="8">
    <location>
        <begin position="80"/>
        <end position="98"/>
    </location>
</feature>
<evidence type="ECO:0000256" key="5">
    <source>
        <dbReference type="ARBA" id="ARBA00023002"/>
    </source>
</evidence>
<feature type="domain" description="Plastocyanin-like" evidence="9">
    <location>
        <begin position="576"/>
        <end position="680"/>
    </location>
</feature>
<reference evidence="12" key="1">
    <citation type="journal article" date="2019" name="Int. J. Syst. Evol. Microbiol.">
        <title>The Global Catalogue of Microorganisms (GCM) 10K type strain sequencing project: providing services to taxonomists for standard genome sequencing and annotation.</title>
        <authorList>
            <consortium name="The Broad Institute Genomics Platform"/>
            <consortium name="The Broad Institute Genome Sequencing Center for Infectious Disease"/>
            <person name="Wu L."/>
            <person name="Ma J."/>
        </authorList>
    </citation>
    <scope>NUCLEOTIDE SEQUENCE [LARGE SCALE GENOMIC DNA]</scope>
    <source>
        <strain evidence="12">CGMCC 4.1641</strain>
    </source>
</reference>
<dbReference type="CDD" id="cd06261">
    <property type="entry name" value="TM_PBP2"/>
    <property type="match status" value="1"/>
</dbReference>
<dbReference type="PANTHER" id="PTHR11709:SF394">
    <property type="entry name" value="FI03373P-RELATED"/>
    <property type="match status" value="1"/>
</dbReference>
<comment type="caution">
    <text evidence="11">The sequence shown here is derived from an EMBL/GenBank/DDBJ whole genome shotgun (WGS) entry which is preliminary data.</text>
</comment>
<dbReference type="RefSeq" id="WP_204605756.1">
    <property type="nucleotide sequence ID" value="NZ_JBHSED010000017.1"/>
</dbReference>
<evidence type="ECO:0000313" key="11">
    <source>
        <dbReference type="EMBL" id="MFC4304030.1"/>
    </source>
</evidence>
<organism evidence="11 12">
    <name type="scientific">Cohnella boryungensis</name>
    <dbReference type="NCBI Taxonomy" id="768479"/>
    <lineage>
        <taxon>Bacteria</taxon>
        <taxon>Bacillati</taxon>
        <taxon>Bacillota</taxon>
        <taxon>Bacilli</taxon>
        <taxon>Bacillales</taxon>
        <taxon>Paenibacillaceae</taxon>
        <taxon>Cohnella</taxon>
    </lineage>
</organism>
<evidence type="ECO:0000259" key="9">
    <source>
        <dbReference type="Pfam" id="PF07731"/>
    </source>
</evidence>
<sequence length="697" mass="77997">MFETIAGVLVTFAMTALWFTAGIIFAGLPHIHSHYKLRRARTLLYWLVHIALVLGMIWGLLVISLWVGNGWLFVEGIIKQILPIVLIAHAIVVIWTLPRLNNLQRLNHDLLSADARARLAHPMLALPIIAAAFASGITAFSTFLWQPTFPGFVDVLRLAALLLLALAVPSIVVVRRYQSILQEKFVTFPLWRRLLSFVVSGLLTTIVIVVFLVVNATASLHSSKLPEVSDMMNHHWLDEGGGTPTMLSGRNKHHDHANMVEVAALTGDLSAPADVRYELVAQKQEILLASGAKVETWTYNGVIAPELRARQGDMVEVKLINKDIDKGVTIHWHGYNVPNAMDGVPGMTQDAVKPGESFTYKFRANQAGTYWFHSHQQAAEQVLKGLFGTFIVEPAHEIETYDVELTLINHDWVTDQGLRTAFVNDDLMKRMRMESGKRVKLRLVNANQLSEKYMLQGTAYQITDIDGSPIQNPDLLPDRTAFRLAAGGRYDVVFTMPDRPVLFMIGDDANSDQPGVIFYTNSPPEQPDLQADSGQFDPSRYGQPAENEVTAVKTFDREFTMIIGNKMGFYDGNFTFLWTINGEVYPHTPTFVVKEGERVKTTFINKSFSEHPMHLHGHHMTVLKKNGKNVKTPWVTDTLNVNPDETYEVAFTADNPGMWMDHCHLLDHAAVGMVLHLMYDNVMPSYKVGAGTGNQPE</sequence>
<evidence type="ECO:0000256" key="3">
    <source>
        <dbReference type="ARBA" id="ARBA00022723"/>
    </source>
</evidence>
<comment type="subcellular location">
    <subcellularLocation>
        <location evidence="1">Membrane</location>
        <topology evidence="1">Multi-pass membrane protein</topology>
    </subcellularLocation>
</comment>
<protein>
    <submittedName>
        <fullName evidence="11">Multicopper oxidase family protein</fullName>
    </submittedName>
</protein>
<keyword evidence="5" id="KW-0560">Oxidoreductase</keyword>
<dbReference type="Pfam" id="PF07731">
    <property type="entry name" value="Cu-oxidase_2"/>
    <property type="match status" value="1"/>
</dbReference>
<dbReference type="PANTHER" id="PTHR11709">
    <property type="entry name" value="MULTI-COPPER OXIDASE"/>
    <property type="match status" value="1"/>
</dbReference>
<feature type="transmembrane region" description="Helical" evidence="8">
    <location>
        <begin position="6"/>
        <end position="31"/>
    </location>
</feature>
<evidence type="ECO:0000256" key="6">
    <source>
        <dbReference type="ARBA" id="ARBA00023008"/>
    </source>
</evidence>
<dbReference type="InterPro" id="IPR045087">
    <property type="entry name" value="Cu-oxidase_fam"/>
</dbReference>
<dbReference type="InterPro" id="IPR002355">
    <property type="entry name" value="Cu_oxidase_Cu_BS"/>
</dbReference>
<feature type="transmembrane region" description="Helical" evidence="8">
    <location>
        <begin position="119"/>
        <end position="143"/>
    </location>
</feature>
<feature type="domain" description="Plastocyanin-like" evidence="10">
    <location>
        <begin position="282"/>
        <end position="395"/>
    </location>
</feature>
<evidence type="ECO:0000256" key="8">
    <source>
        <dbReference type="SAM" id="Phobius"/>
    </source>
</evidence>